<evidence type="ECO:0000256" key="1">
    <source>
        <dbReference type="SAM" id="MobiDB-lite"/>
    </source>
</evidence>
<comment type="caution">
    <text evidence="2">The sequence shown here is derived from an EMBL/GenBank/DDBJ whole genome shotgun (WGS) entry which is preliminary data.</text>
</comment>
<reference evidence="2 3" key="2">
    <citation type="submission" date="2024-02" db="EMBL/GenBank/DDBJ databases">
        <title>The Genome Sequence of Enterococcus diestrammenae JM9A.</title>
        <authorList>
            <person name="Earl A."/>
            <person name="Manson A."/>
            <person name="Gilmore M."/>
            <person name="Sanders J."/>
            <person name="Shea T."/>
            <person name="Howe W."/>
            <person name="Livny J."/>
            <person name="Cuomo C."/>
            <person name="Neafsey D."/>
            <person name="Birren B."/>
        </authorList>
    </citation>
    <scope>NUCLEOTIDE SEQUENCE [LARGE SCALE GENOMIC DNA]</scope>
    <source>
        <strain evidence="2 3">JM9A</strain>
    </source>
</reference>
<dbReference type="Pfam" id="PF18555">
    <property type="entry name" value="MobL"/>
    <property type="match status" value="1"/>
</dbReference>
<reference evidence="3" key="1">
    <citation type="submission" date="2016-06" db="EMBL/GenBank/DDBJ databases">
        <title>Four novel species of enterococci isolated from chicken manure.</title>
        <authorList>
            <person name="Van Tyne D."/>
        </authorList>
    </citation>
    <scope>NUCLEOTIDE SEQUENCE [LARGE SCALE GENOMIC DNA]</scope>
    <source>
        <strain evidence="3">JM9A</strain>
    </source>
</reference>
<dbReference type="RefSeq" id="WP_161868617.1">
    <property type="nucleotide sequence ID" value="NZ_MAEI02000001.1"/>
</dbReference>
<name>A0ABV0F5W8_9ENTE</name>
<proteinExistence type="predicted"/>
<dbReference type="InterPro" id="IPR048101">
    <property type="entry name" value="MobP2"/>
</dbReference>
<feature type="region of interest" description="Disordered" evidence="1">
    <location>
        <begin position="694"/>
        <end position="719"/>
    </location>
</feature>
<sequence>MKDSTDSPAITLMLKFAKPYDFISYTNRDEAVDIENELSNEESKIQYEDMTEDQLNEIFFHVPEQSMDFRQYIDYMNRDYATKSKVKDGITAAFDKTDDHLTTDTVELYKDQLKTAYNNQSLLWQVVISFDNEFLASQGLFDKDSKKVDQKTIKSVIRDNMPKLLKAEGIENTAFWWGNIHLNTDNIHVHLGISEVQSARDIIYNESSHQEERKGTFSQKSMKSFKSNVYNGLLDDLTKAKILRKEQVIANLKTDLISHIKFENQATKNESQFYLEEAYTHLPTDTRWRFGSNAKNFAVSKFYLNKFIDHYLETEGKEYFDNFQKETKNFLDEYETAYTSKNGGEIYEKLRYVNNNPHKQLSRKKGYNKDDLFQKRVVELRERIGNQVLKYMKETPPIVSNSDDSMPHFPKIRYLSVDDLGQLIESMKNEPTNDAKSVQELGMYRAALRKKNLEIRKYVVENQMKILSSITPVPSDKPYVNLKIQESREYLQLVQLQLKPSRKLTAVEKQLKKDLEEKYTDPVTLPITQATDICVHQSVKQFKTEIETMQSVKDGSLVPLITGMDKQQYTQLVENKIQVMIIKNGIYNRNKLISSTQNIDEKKKYKQQNSAAFSNLKELYQVLSTDNKKPIEDSYQPGQLKWTMKPSRGTASVTRGNTHSQATSNAAINHSNQTIRASKSFLSGLSQAIKSGNKENMDAFMRKVYDDEREEQEQRNRER</sequence>
<dbReference type="Proteomes" id="UP001429357">
    <property type="component" value="Unassembled WGS sequence"/>
</dbReference>
<evidence type="ECO:0000313" key="3">
    <source>
        <dbReference type="Proteomes" id="UP001429357"/>
    </source>
</evidence>
<gene>
    <name evidence="2" type="ORF">BAU18_001609</name>
</gene>
<dbReference type="NCBIfam" id="NF041498">
    <property type="entry name" value="MobP2"/>
    <property type="match status" value="1"/>
</dbReference>
<evidence type="ECO:0008006" key="4">
    <source>
        <dbReference type="Google" id="ProtNLM"/>
    </source>
</evidence>
<accession>A0ABV0F5W8</accession>
<organism evidence="2 3">
    <name type="scientific">Enterococcus diestrammenae</name>
    <dbReference type="NCBI Taxonomy" id="1155073"/>
    <lineage>
        <taxon>Bacteria</taxon>
        <taxon>Bacillati</taxon>
        <taxon>Bacillota</taxon>
        <taxon>Bacilli</taxon>
        <taxon>Lactobacillales</taxon>
        <taxon>Enterococcaceae</taxon>
        <taxon>Enterococcus</taxon>
    </lineage>
</organism>
<dbReference type="EMBL" id="MAEI02000001">
    <property type="protein sequence ID" value="MEO1782016.1"/>
    <property type="molecule type" value="Genomic_DNA"/>
</dbReference>
<keyword evidence="3" id="KW-1185">Reference proteome</keyword>
<dbReference type="InterPro" id="IPR041073">
    <property type="entry name" value="MobL"/>
</dbReference>
<feature type="region of interest" description="Disordered" evidence="1">
    <location>
        <begin position="630"/>
        <end position="663"/>
    </location>
</feature>
<protein>
    <recommendedName>
        <fullName evidence="4">Relaxase</fullName>
    </recommendedName>
</protein>
<feature type="compositionally biased region" description="Polar residues" evidence="1">
    <location>
        <begin position="649"/>
        <end position="663"/>
    </location>
</feature>
<evidence type="ECO:0000313" key="2">
    <source>
        <dbReference type="EMBL" id="MEO1782016.1"/>
    </source>
</evidence>